<feature type="domain" description="FP protein C-terminal" evidence="1">
    <location>
        <begin position="151"/>
        <end position="200"/>
    </location>
</feature>
<gene>
    <name evidence="2" type="ORF">PLXY2_LOCUS15903</name>
</gene>
<dbReference type="EMBL" id="CAJHNJ030000375">
    <property type="protein sequence ID" value="CAG9137652.1"/>
    <property type="molecule type" value="Genomic_DNA"/>
</dbReference>
<dbReference type="Gene3D" id="3.30.70.1820">
    <property type="entry name" value="L1 transposable element, RRM domain"/>
    <property type="match status" value="1"/>
</dbReference>
<comment type="caution">
    <text evidence="2">The sequence shown here is derived from an EMBL/GenBank/DDBJ whole genome shotgun (WGS) entry which is preliminary data.</text>
</comment>
<keyword evidence="3" id="KW-1185">Reference proteome</keyword>
<dbReference type="InterPro" id="IPR057251">
    <property type="entry name" value="FP_C"/>
</dbReference>
<dbReference type="Pfam" id="PF25298">
    <property type="entry name" value="Baculo_FP_2nd"/>
    <property type="match status" value="1"/>
</dbReference>
<protein>
    <submittedName>
        <fullName evidence="2">(diamondback moth) hypothetical protein</fullName>
    </submittedName>
</protein>
<name>A0A8S4GFE6_PLUXY</name>
<reference evidence="2" key="1">
    <citation type="submission" date="2020-11" db="EMBL/GenBank/DDBJ databases">
        <authorList>
            <person name="Whiteford S."/>
        </authorList>
    </citation>
    <scope>NUCLEOTIDE SEQUENCE</scope>
</reference>
<dbReference type="AlphaFoldDB" id="A0A8S4GFE6"/>
<organism evidence="2 3">
    <name type="scientific">Plutella xylostella</name>
    <name type="common">Diamondback moth</name>
    <name type="synonym">Plutella maculipennis</name>
    <dbReference type="NCBI Taxonomy" id="51655"/>
    <lineage>
        <taxon>Eukaryota</taxon>
        <taxon>Metazoa</taxon>
        <taxon>Ecdysozoa</taxon>
        <taxon>Arthropoda</taxon>
        <taxon>Hexapoda</taxon>
        <taxon>Insecta</taxon>
        <taxon>Pterygota</taxon>
        <taxon>Neoptera</taxon>
        <taxon>Endopterygota</taxon>
        <taxon>Lepidoptera</taxon>
        <taxon>Glossata</taxon>
        <taxon>Ditrysia</taxon>
        <taxon>Yponomeutoidea</taxon>
        <taxon>Plutellidae</taxon>
        <taxon>Plutella</taxon>
    </lineage>
</organism>
<accession>A0A8S4GFE6</accession>
<evidence type="ECO:0000313" key="3">
    <source>
        <dbReference type="Proteomes" id="UP000653454"/>
    </source>
</evidence>
<proteinExistence type="predicted"/>
<evidence type="ECO:0000259" key="1">
    <source>
        <dbReference type="Pfam" id="PF25298"/>
    </source>
</evidence>
<evidence type="ECO:0000313" key="2">
    <source>
        <dbReference type="EMBL" id="CAG9137652.1"/>
    </source>
</evidence>
<sequence length="220" mass="25514">MDDVKTQLLSRIDALEKKLEGRDKDIDNLKLTVHQMQETIDFQAQRLVQNEIELIDVPETANENVYHIAEIMAKKIGVELTDNDIDEAYRTGPRRICTDGVEKPARPLVIRLLRKKKRNELIKAAKVRKNICSSDIVPGTSKRIYVNERLTTANRHLFRETRLRSRQYQFRFCWIKDGRIFVRKAEEKPAITIRSVLELDQQVGPVPTPSLPPKAPIYKT</sequence>
<dbReference type="Proteomes" id="UP000653454">
    <property type="component" value="Unassembled WGS sequence"/>
</dbReference>